<sequence length="231" mass="23277">MSARREDDAVRRTPALAVTAAAALLLTACTGGADDPTPPGTAGPSGGSAGEASSAPDAAPAEPLPPATAECLAGTWRLDLAAMQDDLAQLFAAADDDAVEVTVSGTSTYEFEADGSFAATVDSTSGMTMRSDETELTSRSESSGDLTGAWSLDGGRLTISDVDSSGLDVTTTAEMDGETLDVPPGAPEDAIEALPPTLSTATCSDDTLVLAADLTQDEGGDPVTISYTLRR</sequence>
<dbReference type="Proteomes" id="UP001240250">
    <property type="component" value="Unassembled WGS sequence"/>
</dbReference>
<evidence type="ECO:0000256" key="1">
    <source>
        <dbReference type="SAM" id="MobiDB-lite"/>
    </source>
</evidence>
<dbReference type="PROSITE" id="PS51257">
    <property type="entry name" value="PROKAR_LIPOPROTEIN"/>
    <property type="match status" value="1"/>
</dbReference>
<evidence type="ECO:0000256" key="2">
    <source>
        <dbReference type="SAM" id="SignalP"/>
    </source>
</evidence>
<gene>
    <name evidence="3" type="ORF">JO380_002486</name>
</gene>
<protein>
    <recommendedName>
        <fullName evidence="5">Lipocalin-like domain-containing protein</fullName>
    </recommendedName>
</protein>
<dbReference type="RefSeq" id="WP_169798668.1">
    <property type="nucleotide sequence ID" value="NZ_JAUSVM010000001.1"/>
</dbReference>
<feature type="region of interest" description="Disordered" evidence="1">
    <location>
        <begin position="29"/>
        <end position="67"/>
    </location>
</feature>
<evidence type="ECO:0000313" key="4">
    <source>
        <dbReference type="Proteomes" id="UP001240250"/>
    </source>
</evidence>
<dbReference type="EMBL" id="JAUSVM010000001">
    <property type="protein sequence ID" value="MDQ0426105.1"/>
    <property type="molecule type" value="Genomic_DNA"/>
</dbReference>
<comment type="caution">
    <text evidence="3">The sequence shown here is derived from an EMBL/GenBank/DDBJ whole genome shotgun (WGS) entry which is preliminary data.</text>
</comment>
<evidence type="ECO:0008006" key="5">
    <source>
        <dbReference type="Google" id="ProtNLM"/>
    </source>
</evidence>
<keyword evidence="4" id="KW-1185">Reference proteome</keyword>
<reference evidence="3 4" key="1">
    <citation type="submission" date="2023-07" db="EMBL/GenBank/DDBJ databases">
        <title>Sequencing the genomes of 1000 actinobacteria strains.</title>
        <authorList>
            <person name="Klenk H.-P."/>
        </authorList>
    </citation>
    <scope>NUCLEOTIDE SEQUENCE [LARGE SCALE GENOMIC DNA]</scope>
    <source>
        <strain evidence="3 4">DSM 14785</strain>
    </source>
</reference>
<keyword evidence="2" id="KW-0732">Signal</keyword>
<proteinExistence type="predicted"/>
<evidence type="ECO:0000313" key="3">
    <source>
        <dbReference type="EMBL" id="MDQ0426105.1"/>
    </source>
</evidence>
<accession>A0ABU0GL76</accession>
<feature type="compositionally biased region" description="Low complexity" evidence="1">
    <location>
        <begin position="50"/>
        <end position="61"/>
    </location>
</feature>
<feature type="signal peptide" evidence="2">
    <location>
        <begin position="1"/>
        <end position="33"/>
    </location>
</feature>
<feature type="chain" id="PRO_5045055697" description="Lipocalin-like domain-containing protein" evidence="2">
    <location>
        <begin position="34"/>
        <end position="231"/>
    </location>
</feature>
<name>A0ABU0GL76_9CELL</name>
<organism evidence="3 4">
    <name type="scientific">Cellulomonas iranensis</name>
    <dbReference type="NCBI Taxonomy" id="76862"/>
    <lineage>
        <taxon>Bacteria</taxon>
        <taxon>Bacillati</taxon>
        <taxon>Actinomycetota</taxon>
        <taxon>Actinomycetes</taxon>
        <taxon>Micrococcales</taxon>
        <taxon>Cellulomonadaceae</taxon>
        <taxon>Cellulomonas</taxon>
    </lineage>
</organism>